<reference evidence="13 14" key="2">
    <citation type="journal article" date="2011" name="J. Bacteriol.">
        <title>Complete Genome Sequence of the Haloalkaliphilic, Hydrogen Producing Halanaerobium hydrogenoformans.</title>
        <authorList>
            <person name="Brown S.D."/>
            <person name="Begemann M.B."/>
            <person name="Mormile M.R."/>
            <person name="Wall J.D."/>
            <person name="Han C.S."/>
            <person name="Goodwin L.A."/>
            <person name="Pitluck S."/>
            <person name="Land M.L."/>
            <person name="Hauser L.J."/>
            <person name="Elias D.A."/>
        </authorList>
    </citation>
    <scope>NUCLEOTIDE SEQUENCE [LARGE SCALE GENOMIC DNA]</scope>
    <source>
        <strain evidence="14">sapolanicus</strain>
    </source>
</reference>
<dbReference type="Gene3D" id="3.10.520.10">
    <property type="entry name" value="ApbE-like domains"/>
    <property type="match status" value="1"/>
</dbReference>
<evidence type="ECO:0000313" key="13">
    <source>
        <dbReference type="EMBL" id="ADQ14333.1"/>
    </source>
</evidence>
<dbReference type="Proteomes" id="UP000007434">
    <property type="component" value="Chromosome"/>
</dbReference>
<dbReference type="GO" id="GO:0046872">
    <property type="term" value="F:metal ion binding"/>
    <property type="evidence" value="ECO:0007669"/>
    <property type="project" value="UniProtKB-UniRule"/>
</dbReference>
<evidence type="ECO:0000256" key="6">
    <source>
        <dbReference type="ARBA" id="ARBA00022827"/>
    </source>
</evidence>
<dbReference type="SUPFAM" id="SSF143631">
    <property type="entry name" value="ApbE-like"/>
    <property type="match status" value="1"/>
</dbReference>
<evidence type="ECO:0000256" key="5">
    <source>
        <dbReference type="ARBA" id="ARBA00022723"/>
    </source>
</evidence>
<comment type="catalytic activity">
    <reaction evidence="9 10 12">
        <text>L-threonyl-[protein] + FAD = FMN-L-threonyl-[protein] + AMP + H(+)</text>
        <dbReference type="Rhea" id="RHEA:36847"/>
        <dbReference type="Rhea" id="RHEA-COMP:11060"/>
        <dbReference type="Rhea" id="RHEA-COMP:11061"/>
        <dbReference type="ChEBI" id="CHEBI:15378"/>
        <dbReference type="ChEBI" id="CHEBI:30013"/>
        <dbReference type="ChEBI" id="CHEBI:57692"/>
        <dbReference type="ChEBI" id="CHEBI:74257"/>
        <dbReference type="ChEBI" id="CHEBI:456215"/>
        <dbReference type="EC" id="2.7.1.180"/>
    </reaction>
</comment>
<feature type="binding site" evidence="11">
    <location>
        <position position="175"/>
    </location>
    <ligand>
        <name>Mg(2+)</name>
        <dbReference type="ChEBI" id="CHEBI:18420"/>
    </ligand>
</feature>
<keyword evidence="12 13" id="KW-0449">Lipoprotein</keyword>
<dbReference type="PANTHER" id="PTHR30040">
    <property type="entry name" value="THIAMINE BIOSYNTHESIS LIPOPROTEIN APBE"/>
    <property type="match status" value="1"/>
</dbReference>
<dbReference type="EC" id="2.7.1.180" evidence="1 10"/>
<keyword evidence="12" id="KW-0997">Cell inner membrane</keyword>
<keyword evidence="12" id="KW-0732">Signal</keyword>
<dbReference type="eggNOG" id="COG1477">
    <property type="taxonomic scope" value="Bacteria"/>
</dbReference>
<comment type="subcellular location">
    <subcellularLocation>
        <location evidence="12">Cell inner membrane</location>
        <topology evidence="12">Lipid-anchor</topology>
        <orientation evidence="12">Periplasmic side</orientation>
    </subcellularLocation>
</comment>
<dbReference type="PIRSF" id="PIRSF006268">
    <property type="entry name" value="ApbE"/>
    <property type="match status" value="1"/>
</dbReference>
<keyword evidence="14" id="KW-1185">Reference proteome</keyword>
<evidence type="ECO:0000313" key="14">
    <source>
        <dbReference type="Proteomes" id="UP000007434"/>
    </source>
</evidence>
<comment type="cofactor">
    <cofactor evidence="11">
        <name>Mg(2+)</name>
        <dbReference type="ChEBI" id="CHEBI:18420"/>
    </cofactor>
    <cofactor evidence="11">
        <name>Mn(2+)</name>
        <dbReference type="ChEBI" id="CHEBI:29035"/>
    </cofactor>
    <text evidence="11">Magnesium. Can also use manganese.</text>
</comment>
<evidence type="ECO:0000256" key="11">
    <source>
        <dbReference type="PIRSR" id="PIRSR006268-2"/>
    </source>
</evidence>
<feature type="binding site" evidence="11">
    <location>
        <position position="293"/>
    </location>
    <ligand>
        <name>Mg(2+)</name>
        <dbReference type="ChEBI" id="CHEBI:18420"/>
    </ligand>
</feature>
<keyword evidence="12" id="KW-1003">Cell membrane</keyword>
<dbReference type="KEGG" id="has:Halsa_0887"/>
<keyword evidence="6 10" id="KW-0274">FAD</keyword>
<feature type="signal peptide" evidence="12">
    <location>
        <begin position="1"/>
        <end position="25"/>
    </location>
</feature>
<dbReference type="STRING" id="656519.Halsa_0887"/>
<evidence type="ECO:0000256" key="4">
    <source>
        <dbReference type="ARBA" id="ARBA00022679"/>
    </source>
</evidence>
<dbReference type="GO" id="GO:0016740">
    <property type="term" value="F:transferase activity"/>
    <property type="evidence" value="ECO:0007669"/>
    <property type="project" value="UniProtKB-UniRule"/>
</dbReference>
<dbReference type="HOGENOM" id="CLU_044403_1_0_9"/>
<gene>
    <name evidence="13" type="ordered locus">Halsa_0887</name>
</gene>
<dbReference type="InterPro" id="IPR024932">
    <property type="entry name" value="ApbE"/>
</dbReference>
<comment type="similarity">
    <text evidence="10 12">Belongs to the ApbE family.</text>
</comment>
<keyword evidence="7 10" id="KW-0460">Magnesium</keyword>
<accession>E4RPW6</accession>
<dbReference type="AlphaFoldDB" id="E4RPW6"/>
<name>E4RPW6_HALHG</name>
<evidence type="ECO:0000256" key="3">
    <source>
        <dbReference type="ARBA" id="ARBA00022630"/>
    </source>
</evidence>
<evidence type="ECO:0000256" key="9">
    <source>
        <dbReference type="ARBA" id="ARBA00048540"/>
    </source>
</evidence>
<feature type="binding site" evidence="11">
    <location>
        <position position="289"/>
    </location>
    <ligand>
        <name>Mg(2+)</name>
        <dbReference type="ChEBI" id="CHEBI:18420"/>
    </ligand>
</feature>
<evidence type="ECO:0000256" key="8">
    <source>
        <dbReference type="ARBA" id="ARBA00031306"/>
    </source>
</evidence>
<organism evidence="13 14">
    <name type="scientific">Halanaerobium hydrogeniformans</name>
    <name type="common">Halanaerobium sp. (strain sapolanicus)</name>
    <dbReference type="NCBI Taxonomy" id="656519"/>
    <lineage>
        <taxon>Bacteria</taxon>
        <taxon>Bacillati</taxon>
        <taxon>Bacillota</taxon>
        <taxon>Clostridia</taxon>
        <taxon>Halanaerobiales</taxon>
        <taxon>Halanaerobiaceae</taxon>
        <taxon>Halanaerobium</taxon>
    </lineage>
</organism>
<comment type="function">
    <text evidence="12">Flavin transferase that catalyzes the transfer of the FMN moiety of FAD and its covalent binding to the hydroxyl group of a threonine residue in a target flavoprotein.</text>
</comment>
<evidence type="ECO:0000256" key="2">
    <source>
        <dbReference type="ARBA" id="ARBA00016337"/>
    </source>
</evidence>
<keyword evidence="3 10" id="KW-0285">Flavoprotein</keyword>
<protein>
    <recommendedName>
        <fullName evidence="2 10">FAD:protein FMN transferase</fullName>
        <ecNumber evidence="1 10">2.7.1.180</ecNumber>
    </recommendedName>
    <alternativeName>
        <fullName evidence="8 10">Flavin transferase</fullName>
    </alternativeName>
</protein>
<dbReference type="InterPro" id="IPR003374">
    <property type="entry name" value="ApbE-like_sf"/>
</dbReference>
<keyword evidence="4 10" id="KW-0808">Transferase</keyword>
<proteinExistence type="inferred from homology"/>
<keyword evidence="12" id="KW-0472">Membrane</keyword>
<dbReference type="PROSITE" id="PS51257">
    <property type="entry name" value="PROKAR_LIPOPROTEIN"/>
    <property type="match status" value="1"/>
</dbReference>
<evidence type="ECO:0000256" key="10">
    <source>
        <dbReference type="PIRNR" id="PIRNR006268"/>
    </source>
</evidence>
<evidence type="ECO:0000256" key="1">
    <source>
        <dbReference type="ARBA" id="ARBA00011955"/>
    </source>
</evidence>
<evidence type="ECO:0000256" key="7">
    <source>
        <dbReference type="ARBA" id="ARBA00022842"/>
    </source>
</evidence>
<dbReference type="Pfam" id="PF02424">
    <property type="entry name" value="ApbE"/>
    <property type="match status" value="1"/>
</dbReference>
<keyword evidence="5 10" id="KW-0479">Metal-binding</keyword>
<dbReference type="GO" id="GO:0005886">
    <property type="term" value="C:plasma membrane"/>
    <property type="evidence" value="ECO:0007669"/>
    <property type="project" value="UniProtKB-SubCell"/>
</dbReference>
<sequence length="351" mass="39074">MLKNKKLTFLLIVIISSFLFMTACGRDGGQDIPSAEDNSFIMNTLVQMRAYGENSEIAVEESMERIREIEYLMSRTLEDSEINQINMNPKEFIELSQESKKVLEEALYFAELSSGDYDPTIGPIVDLWGIGTDQARIPSEEEIAKALEFVDYNYLEIEGNRARVTKEGVKIDLGGIAKGYAADEVKEIVKKHDVPSAFINIGGNVLVVGNNVDDSKWRIGIQDPRHGRGNVMAIIESEDQTIVTSGNYERYFEEDGEIYHHIFDPENGHPARTGLLSATIITETSLDADALSTIAFIKGLEDGMKFVEDIEDVEVMFITEELDVYISSGLNDGFEITGPDFNLIEGGNIAD</sequence>
<evidence type="ECO:0000256" key="12">
    <source>
        <dbReference type="RuleBase" id="RU363002"/>
    </source>
</evidence>
<reference evidence="13 14" key="1">
    <citation type="submission" date="2010-11" db="EMBL/GenBank/DDBJ databases">
        <title>Complete sequence of Halanaerobium sp. sapolanicus.</title>
        <authorList>
            <consortium name="US DOE Joint Genome Institute"/>
            <person name="Lucas S."/>
            <person name="Copeland A."/>
            <person name="Lapidus A."/>
            <person name="Cheng J.-F."/>
            <person name="Bruce D."/>
            <person name="Goodwin L."/>
            <person name="Pitluck S."/>
            <person name="Davenport K."/>
            <person name="Detter J.C."/>
            <person name="Han C."/>
            <person name="Tapia R."/>
            <person name="Land M."/>
            <person name="Hauser L."/>
            <person name="Jeffries C."/>
            <person name="Kyrpides N."/>
            <person name="Ivanova N."/>
            <person name="Mikhailova N."/>
            <person name="Begemann M.B."/>
            <person name="Mormile M.R."/>
            <person name="Wall J.D."/>
            <person name="Elias D.A."/>
            <person name="Woyke T."/>
        </authorList>
    </citation>
    <scope>NUCLEOTIDE SEQUENCE [LARGE SCALE GENOMIC DNA]</scope>
    <source>
        <strain evidence="14">sapolanicus</strain>
    </source>
</reference>
<dbReference type="PANTHER" id="PTHR30040:SF2">
    <property type="entry name" value="FAD:PROTEIN FMN TRANSFERASE"/>
    <property type="match status" value="1"/>
</dbReference>
<dbReference type="EMBL" id="CP002304">
    <property type="protein sequence ID" value="ADQ14333.1"/>
    <property type="molecule type" value="Genomic_DNA"/>
</dbReference>
<feature type="chain" id="PRO_5005968409" description="FAD:protein FMN transferase" evidence="12">
    <location>
        <begin position="26"/>
        <end position="351"/>
    </location>
</feature>